<dbReference type="PANTHER" id="PTHR33116:SF78">
    <property type="entry name" value="OS12G0587133 PROTEIN"/>
    <property type="match status" value="1"/>
</dbReference>
<dbReference type="AlphaFoldDB" id="A0AAD9X5C1"/>
<dbReference type="Proteomes" id="UP001280121">
    <property type="component" value="Unassembled WGS sequence"/>
</dbReference>
<name>A0AAD9X5C1_9ROSI</name>
<protein>
    <recommendedName>
        <fullName evidence="3">Reverse transcriptase domain-containing protein</fullName>
    </recommendedName>
</protein>
<evidence type="ECO:0000313" key="2">
    <source>
        <dbReference type="Proteomes" id="UP001280121"/>
    </source>
</evidence>
<accession>A0AAD9X5C1</accession>
<keyword evidence="2" id="KW-1185">Reference proteome</keyword>
<proteinExistence type="predicted"/>
<reference evidence="1" key="1">
    <citation type="journal article" date="2023" name="Plant J.">
        <title>Genome sequences and population genomics provide insights into the demographic history, inbreeding, and mutation load of two 'living fossil' tree species of Dipteronia.</title>
        <authorList>
            <person name="Feng Y."/>
            <person name="Comes H.P."/>
            <person name="Chen J."/>
            <person name="Zhu S."/>
            <person name="Lu R."/>
            <person name="Zhang X."/>
            <person name="Li P."/>
            <person name="Qiu J."/>
            <person name="Olsen K.M."/>
            <person name="Qiu Y."/>
        </authorList>
    </citation>
    <scope>NUCLEOTIDE SEQUENCE</scope>
    <source>
        <strain evidence="1">KIB01</strain>
    </source>
</reference>
<evidence type="ECO:0008006" key="3">
    <source>
        <dbReference type="Google" id="ProtNLM"/>
    </source>
</evidence>
<gene>
    <name evidence="1" type="ORF">Ddye_012989</name>
</gene>
<dbReference type="PANTHER" id="PTHR33116">
    <property type="entry name" value="REVERSE TRANSCRIPTASE ZINC-BINDING DOMAIN-CONTAINING PROTEIN-RELATED-RELATED"/>
    <property type="match status" value="1"/>
</dbReference>
<sequence>MDTPNFKYHWRCDKLKLSHLSFADDLIMLCHGSYHSALELKSALDEFFLLSRLCVNHAKSNIFISGVPVVVSRQLINLFGYPVGSFPIRYLGIPIISSKLNLRDCFPLVDKVNVIVLDDNWRWLAAMSIDLAEIWSRMPSYNPNSTLDDRILWLTSSSGIYSAASAMESLRTPHP</sequence>
<evidence type="ECO:0000313" key="1">
    <source>
        <dbReference type="EMBL" id="KAK2653133.1"/>
    </source>
</evidence>
<comment type="caution">
    <text evidence="1">The sequence shown here is derived from an EMBL/GenBank/DDBJ whole genome shotgun (WGS) entry which is preliminary data.</text>
</comment>
<organism evidence="1 2">
    <name type="scientific">Dipteronia dyeriana</name>
    <dbReference type="NCBI Taxonomy" id="168575"/>
    <lineage>
        <taxon>Eukaryota</taxon>
        <taxon>Viridiplantae</taxon>
        <taxon>Streptophyta</taxon>
        <taxon>Embryophyta</taxon>
        <taxon>Tracheophyta</taxon>
        <taxon>Spermatophyta</taxon>
        <taxon>Magnoliopsida</taxon>
        <taxon>eudicotyledons</taxon>
        <taxon>Gunneridae</taxon>
        <taxon>Pentapetalae</taxon>
        <taxon>rosids</taxon>
        <taxon>malvids</taxon>
        <taxon>Sapindales</taxon>
        <taxon>Sapindaceae</taxon>
        <taxon>Hippocastanoideae</taxon>
        <taxon>Acereae</taxon>
        <taxon>Dipteronia</taxon>
    </lineage>
</organism>
<dbReference type="EMBL" id="JANJYI010000004">
    <property type="protein sequence ID" value="KAK2653133.1"/>
    <property type="molecule type" value="Genomic_DNA"/>
</dbReference>